<dbReference type="PATRIC" id="fig|651182.5.peg.4723"/>
<dbReference type="Proteomes" id="UP000007347">
    <property type="component" value="Chromosome"/>
</dbReference>
<dbReference type="HOGENOM" id="CLU_1203265_0_0_7"/>
<name>K0NCG1_DESTT</name>
<proteinExistence type="predicted"/>
<accession>K0NCG1</accession>
<evidence type="ECO:0000313" key="1">
    <source>
        <dbReference type="EMBL" id="CCK82169.1"/>
    </source>
</evidence>
<evidence type="ECO:0000313" key="2">
    <source>
        <dbReference type="Proteomes" id="UP000007347"/>
    </source>
</evidence>
<sequence length="230" mass="25579">MNSELLNEFLEACRHFSVGPNQPGAIATPNFTLHAVPAQTEDKQFTVYFTLIPRTPAGADVKLPITLKGTDGTTRMGILTSPRTLRFLNIEAQTWHMPLLKKSQLHGTGLAAKPLVGVSLAANEESGTGDKKQIKKQGTAIYHNITFNWTLYHSRDEGFFLVITCPLNVSDLSPASHLKVTLYYDDKANVHHAVLKKDRFNRLQAEFKLGKISLISDPIYHIEPFSPEQA</sequence>
<organism evidence="1 2">
    <name type="scientific">Desulfobacula toluolica (strain DSM 7467 / Tol2)</name>
    <dbReference type="NCBI Taxonomy" id="651182"/>
    <lineage>
        <taxon>Bacteria</taxon>
        <taxon>Pseudomonadati</taxon>
        <taxon>Thermodesulfobacteriota</taxon>
        <taxon>Desulfobacteria</taxon>
        <taxon>Desulfobacterales</taxon>
        <taxon>Desulfobacteraceae</taxon>
        <taxon>Desulfobacula</taxon>
    </lineage>
</organism>
<dbReference type="RefSeq" id="WP_014959349.1">
    <property type="nucleotide sequence ID" value="NC_018645.1"/>
</dbReference>
<dbReference type="STRING" id="651182.TOL2_C40140"/>
<dbReference type="KEGG" id="dto:TOL2_C40140"/>
<protein>
    <submittedName>
        <fullName evidence="1">Uncharacterized protein</fullName>
    </submittedName>
</protein>
<gene>
    <name evidence="1" type="ordered locus">TOL2_C40140</name>
</gene>
<reference evidence="1 2" key="1">
    <citation type="journal article" date="2013" name="Environ. Microbiol.">
        <title>Complete genome, catabolic sub-proteomes and key-metabolites of Desulfobacula toluolica Tol2, a marine, aromatic compound-degrading, sulfate-reducing bacterium.</title>
        <authorList>
            <person name="Wohlbrand L."/>
            <person name="Jacob J.H."/>
            <person name="Kube M."/>
            <person name="Mussmann M."/>
            <person name="Jarling R."/>
            <person name="Beck A."/>
            <person name="Amann R."/>
            <person name="Wilkes H."/>
            <person name="Reinhardt R."/>
            <person name="Rabus R."/>
        </authorList>
    </citation>
    <scope>NUCLEOTIDE SEQUENCE [LARGE SCALE GENOMIC DNA]</scope>
    <source>
        <strain evidence="2">DSM 7467 / Tol2</strain>
    </source>
</reference>
<dbReference type="AlphaFoldDB" id="K0NCG1"/>
<keyword evidence="2" id="KW-1185">Reference proteome</keyword>
<dbReference type="EMBL" id="FO203503">
    <property type="protein sequence ID" value="CCK82169.1"/>
    <property type="molecule type" value="Genomic_DNA"/>
</dbReference>